<dbReference type="EMBL" id="JARKIK010000018">
    <property type="protein sequence ID" value="KAK8745919.1"/>
    <property type="molecule type" value="Genomic_DNA"/>
</dbReference>
<dbReference type="InterPro" id="IPR002181">
    <property type="entry name" value="Fibrinogen_a/b/g_C_dom"/>
</dbReference>
<dbReference type="PROSITE" id="PS51406">
    <property type="entry name" value="FIBRINOGEN_C_2"/>
    <property type="match status" value="1"/>
</dbReference>
<dbReference type="Proteomes" id="UP001445076">
    <property type="component" value="Unassembled WGS sequence"/>
</dbReference>
<dbReference type="InterPro" id="IPR050373">
    <property type="entry name" value="Fibrinogen_C-term_domain"/>
</dbReference>
<evidence type="ECO:0000313" key="3">
    <source>
        <dbReference type="EMBL" id="KAK8745919.1"/>
    </source>
</evidence>
<feature type="signal peptide" evidence="1">
    <location>
        <begin position="1"/>
        <end position="18"/>
    </location>
</feature>
<keyword evidence="4" id="KW-1185">Reference proteome</keyword>
<feature type="domain" description="Fibrinogen C-terminal" evidence="2">
    <location>
        <begin position="88"/>
        <end position="302"/>
    </location>
</feature>
<organism evidence="3 4">
    <name type="scientific">Cherax quadricarinatus</name>
    <name type="common">Australian red claw crayfish</name>
    <dbReference type="NCBI Taxonomy" id="27406"/>
    <lineage>
        <taxon>Eukaryota</taxon>
        <taxon>Metazoa</taxon>
        <taxon>Ecdysozoa</taxon>
        <taxon>Arthropoda</taxon>
        <taxon>Crustacea</taxon>
        <taxon>Multicrustacea</taxon>
        <taxon>Malacostraca</taxon>
        <taxon>Eumalacostraca</taxon>
        <taxon>Eucarida</taxon>
        <taxon>Decapoda</taxon>
        <taxon>Pleocyemata</taxon>
        <taxon>Astacidea</taxon>
        <taxon>Parastacoidea</taxon>
        <taxon>Parastacidae</taxon>
        <taxon>Cherax</taxon>
    </lineage>
</organism>
<evidence type="ECO:0000256" key="1">
    <source>
        <dbReference type="SAM" id="SignalP"/>
    </source>
</evidence>
<protein>
    <recommendedName>
        <fullName evidence="2">Fibrinogen C-terminal domain-containing protein</fullName>
    </recommendedName>
</protein>
<name>A0AAW0Y6X1_CHEQU</name>
<dbReference type="NCBIfam" id="NF040941">
    <property type="entry name" value="GGGWT_bact"/>
    <property type="match status" value="1"/>
</dbReference>
<accession>A0AAW0Y6X1</accession>
<dbReference type="Gene3D" id="3.90.215.10">
    <property type="entry name" value="Gamma Fibrinogen, chain A, domain 1"/>
    <property type="match status" value="1"/>
</dbReference>
<proteinExistence type="predicted"/>
<dbReference type="InterPro" id="IPR036056">
    <property type="entry name" value="Fibrinogen-like_C"/>
</dbReference>
<dbReference type="InterPro" id="IPR014716">
    <property type="entry name" value="Fibrinogen_a/b/g_C_1"/>
</dbReference>
<sequence>MRALWTCLCVGVLTATSATKLHNLQREAPIQDGKLAMDDYPLQEDDLLDKHQLLLQREDEELAQQNLDDSFLNLNRQEADNTSRHKPVNSAGRPRDCADHLIGGSTTSGIYEIYPFTCTCNGPVRVWCDMETDGGGWTVFLKRQNQSRQVNFNRTWAEYKDGFGDPSREYWLGNEALYKLIASREYAIRLDLEYKTGISQYYTYSIVKVANEANRYRASVQGPVSGTASSNCFSLNSVFTTYDNYGDINTGNCAAVRGGGWWHNSGCRYGNPTSPYNQGLNYTCYSTTSVVTKVQVKIRPTVCDNAFKTVYLNSKNCGGCHNNNDDSRELL</sequence>
<dbReference type="GO" id="GO:0005615">
    <property type="term" value="C:extracellular space"/>
    <property type="evidence" value="ECO:0007669"/>
    <property type="project" value="TreeGrafter"/>
</dbReference>
<comment type="caution">
    <text evidence="3">The sequence shown here is derived from an EMBL/GenBank/DDBJ whole genome shotgun (WGS) entry which is preliminary data.</text>
</comment>
<dbReference type="AlphaFoldDB" id="A0AAW0Y6X1"/>
<dbReference type="SMART" id="SM00186">
    <property type="entry name" value="FBG"/>
    <property type="match status" value="1"/>
</dbReference>
<dbReference type="Pfam" id="PF00147">
    <property type="entry name" value="Fibrinogen_C"/>
    <property type="match status" value="1"/>
</dbReference>
<evidence type="ECO:0000313" key="4">
    <source>
        <dbReference type="Proteomes" id="UP001445076"/>
    </source>
</evidence>
<feature type="chain" id="PRO_5043396329" description="Fibrinogen C-terminal domain-containing protein" evidence="1">
    <location>
        <begin position="19"/>
        <end position="331"/>
    </location>
</feature>
<reference evidence="3 4" key="1">
    <citation type="journal article" date="2024" name="BMC Genomics">
        <title>Genome assembly of redclaw crayfish (Cherax quadricarinatus) provides insights into its immune adaptation and hypoxia tolerance.</title>
        <authorList>
            <person name="Liu Z."/>
            <person name="Zheng J."/>
            <person name="Li H."/>
            <person name="Fang K."/>
            <person name="Wang S."/>
            <person name="He J."/>
            <person name="Zhou D."/>
            <person name="Weng S."/>
            <person name="Chi M."/>
            <person name="Gu Z."/>
            <person name="He J."/>
            <person name="Li F."/>
            <person name="Wang M."/>
        </authorList>
    </citation>
    <scope>NUCLEOTIDE SEQUENCE [LARGE SCALE GENOMIC DNA]</scope>
    <source>
        <strain evidence="3">ZL_2023a</strain>
    </source>
</reference>
<dbReference type="PANTHER" id="PTHR19143">
    <property type="entry name" value="FIBRINOGEN/TENASCIN/ANGIOPOEITIN"/>
    <property type="match status" value="1"/>
</dbReference>
<keyword evidence="1" id="KW-0732">Signal</keyword>
<gene>
    <name evidence="3" type="ORF">OTU49_000117</name>
</gene>
<dbReference type="PANTHER" id="PTHR19143:SF458">
    <property type="entry name" value="FIBRINOGEN C-TERMINAL DOMAIN-CONTAINING PROTEIN-RELATED"/>
    <property type="match status" value="1"/>
</dbReference>
<evidence type="ECO:0000259" key="2">
    <source>
        <dbReference type="PROSITE" id="PS51406"/>
    </source>
</evidence>
<dbReference type="CDD" id="cd00087">
    <property type="entry name" value="FReD"/>
    <property type="match status" value="1"/>
</dbReference>
<dbReference type="SUPFAM" id="SSF56496">
    <property type="entry name" value="Fibrinogen C-terminal domain-like"/>
    <property type="match status" value="1"/>
</dbReference>